<evidence type="ECO:0000259" key="1">
    <source>
        <dbReference type="Pfam" id="PF14216"/>
    </source>
</evidence>
<dbReference type="RefSeq" id="YP_009001254.1">
    <property type="nucleotide sequence ID" value="NC_023423.1"/>
</dbReference>
<dbReference type="EMBL" id="KF740664">
    <property type="protein sequence ID" value="AHH01919.1"/>
    <property type="molecule type" value="Genomic_DNA"/>
</dbReference>
<dbReference type="OrthoDB" id="19153at10239"/>
<dbReference type="GeneID" id="18266380"/>
<evidence type="ECO:0000313" key="3">
    <source>
        <dbReference type="Proteomes" id="UP000202176"/>
    </source>
</evidence>
<reference evidence="2 3" key="1">
    <citation type="journal article" date="2014" name="Proc. Natl. Acad. Sci. U.S.A.">
        <title>Thirty-thousand-year-old distant relative of giant icosahedral DNA viruses with a pandoravirus morphology.</title>
        <authorList>
            <person name="Legendre M."/>
            <person name="Bartoli J."/>
            <person name="Shmakova L."/>
            <person name="Jeudy S."/>
            <person name="Labadie K."/>
            <person name="Adrait A."/>
            <person name="Lescot M."/>
            <person name="Poirot O."/>
            <person name="Bertaux L."/>
            <person name="Bruley C."/>
            <person name="Coute Y."/>
            <person name="Rivkina E."/>
            <person name="Abergel C."/>
            <person name="Claverie J.M."/>
        </authorList>
    </citation>
    <scope>NUCLEOTIDE SEQUENCE [LARGE SCALE GENOMIC DNA]</scope>
    <source>
        <strain evidence="2">P1084-T</strain>
    </source>
</reference>
<sequence length="477" mass="53622">MDPSLVLCSVTNSFSAPEPRQQVSIPLSFDQFNKSPIPFTLNDVSSSVNSTLKNPFEVPLRNFAQKEALLLADIDATFRLTDESPISFWQYTFDDYPARQYFSVTYLTPQIFGSFVFVNWNTPGSEYLTYRWPEYFTYGLFESKEKAGPTDPNQSSISIEDNAISDKSLSKFIEKIQSSQVAGVDLVLSFEDLRRSLLLALKTLKTGGNCLLRLTGSEEKGWFEIATSSFDKVWIFKPMLSNPLSSEQFLICISKKEGLLDQIESLGLNSPPPISSEVSRWLDYEQSRLIDYQNSIVEGKIPKIFPSKCYTVWNLPDLPPPESCQCEGEDESSLLALEQIEEQTNTSEPPSESAGWNSSTGAYSLLPSPKLVNIRGQKNNPGYFDVYIGRPFYQGGWKLQGSIWANPFTTTKCGTVEKAVENYEKYLLSKPDLLKRIPELAGKKIGCWCSNGDDDNPCHGKVLVQLFNKIQRGEITV</sequence>
<dbReference type="InterPro" id="IPR025475">
    <property type="entry name" value="DUF4326"/>
</dbReference>
<dbReference type="Gene3D" id="3.40.50.150">
    <property type="entry name" value="Vaccinia Virus protein VP39"/>
    <property type="match status" value="1"/>
</dbReference>
<accession>W5S5H3</accession>
<evidence type="ECO:0000313" key="2">
    <source>
        <dbReference type="EMBL" id="AHH01919.1"/>
    </source>
</evidence>
<feature type="domain" description="DUF4326" evidence="1">
    <location>
        <begin position="381"/>
        <end position="464"/>
    </location>
</feature>
<organism evidence="2 3">
    <name type="scientific">Pithovirus sibericum</name>
    <dbReference type="NCBI Taxonomy" id="1450746"/>
    <lineage>
        <taxon>Viruses</taxon>
        <taxon>Pithoviruses</taxon>
        <taxon>Orthopithovirinae</taxon>
        <taxon>Alphapithovirus</taxon>
        <taxon>Alphapithovirus sibericum</taxon>
    </lineage>
</organism>
<dbReference type="InterPro" id="IPR029063">
    <property type="entry name" value="SAM-dependent_MTases_sf"/>
</dbReference>
<keyword evidence="3" id="KW-1185">Reference proteome</keyword>
<dbReference type="Pfam" id="PF14216">
    <property type="entry name" value="DUF4326"/>
    <property type="match status" value="1"/>
</dbReference>
<dbReference type="Proteomes" id="UP000202176">
    <property type="component" value="Segment"/>
</dbReference>
<proteinExistence type="predicted"/>
<protein>
    <recommendedName>
        <fullName evidence="1">DUF4326 domain-containing protein</fullName>
    </recommendedName>
</protein>
<gene>
    <name evidence="2" type="ORF">pv_352</name>
</gene>
<dbReference type="KEGG" id="vg:18266380"/>
<name>W5S5H3_9VIRU</name>